<feature type="compositionally biased region" description="Low complexity" evidence="2">
    <location>
        <begin position="159"/>
        <end position="170"/>
    </location>
</feature>
<proteinExistence type="predicted"/>
<feature type="coiled-coil region" evidence="1">
    <location>
        <begin position="371"/>
        <end position="398"/>
    </location>
</feature>
<sequence>AGVQAQGATFGAGLSGSLSRSGSLRRQVVIKDGRALVTVEVLSSKGYQAAGSVSAFSVEVGAGHGKLESTGESVTFQLDPQSEADARMLERISQIDSAEELRTLAGSSGSVTSRTESHATTTQNTASVGFAGLQIAGSGEHTYGERTTTDRSGVTREYTGASGSGFTAGAKDGPKAGFHQTDTVSLAAGPGNQGFGDVSTETSQTNLDRSVQALKESAQKKPIATALGLATGGTPAVQQTTEVVGMKLSDAEFSALSGAAQDNHSWTTAFYASGSLGNQSFIPAQGLRRRVAAAGGNREAIAQAFAEYAKDNDNAAQFVQQIVRPAGQLQGGIRYDWPQELSDQRAQFDALVVGDPIGAAETLATTSDAGVKQAVDQLKSAKTQLAAMSQKIRENRSKFSDEAAVVEMLRRIGTRRSELQKEIELLEPAIPGGPPKTTPSAASGDAVTPTAAADDAKAQEQAKVREAEHRQELASQIASKERDFEGEKAKERQTFAEIDAEYSHRYRNADVIEVIQKLNYLRDRVYVQWDASVAELKKLMQEAGVDPNLAAAYGPDRTGWQARYNNPDLHKY</sequence>
<evidence type="ECO:0000313" key="4">
    <source>
        <dbReference type="Proteomes" id="UP000612893"/>
    </source>
</evidence>
<dbReference type="RefSeq" id="WP_338200798.1">
    <property type="nucleotide sequence ID" value="NZ_JAEKNR010000091.1"/>
</dbReference>
<feature type="region of interest" description="Disordered" evidence="2">
    <location>
        <begin position="139"/>
        <end position="180"/>
    </location>
</feature>
<evidence type="ECO:0000256" key="1">
    <source>
        <dbReference type="SAM" id="Coils"/>
    </source>
</evidence>
<evidence type="ECO:0000313" key="3">
    <source>
        <dbReference type="EMBL" id="MBJ7598073.1"/>
    </source>
</evidence>
<feature type="region of interest" description="Disordered" evidence="2">
    <location>
        <begin position="428"/>
        <end position="460"/>
    </location>
</feature>
<name>A0A934K9A6_9BACT</name>
<reference evidence="3" key="1">
    <citation type="submission" date="2020-10" db="EMBL/GenBank/DDBJ databases">
        <title>Ca. Dormibacterota MAGs.</title>
        <authorList>
            <person name="Montgomery K."/>
        </authorList>
    </citation>
    <scope>NUCLEOTIDE SEQUENCE [LARGE SCALE GENOMIC DNA]</scope>
    <source>
        <strain evidence="3">SC8812_S17_10</strain>
    </source>
</reference>
<dbReference type="Proteomes" id="UP000612893">
    <property type="component" value="Unassembled WGS sequence"/>
</dbReference>
<accession>A0A934K9A6</accession>
<keyword evidence="1" id="KW-0175">Coiled coil</keyword>
<protein>
    <submittedName>
        <fullName evidence="3">Uncharacterized protein</fullName>
    </submittedName>
</protein>
<dbReference type="AlphaFoldDB" id="A0A934K9A6"/>
<feature type="non-terminal residue" evidence="3">
    <location>
        <position position="1"/>
    </location>
</feature>
<dbReference type="EMBL" id="JAEKNR010000091">
    <property type="protein sequence ID" value="MBJ7598073.1"/>
    <property type="molecule type" value="Genomic_DNA"/>
</dbReference>
<comment type="caution">
    <text evidence="3">The sequence shown here is derived from an EMBL/GenBank/DDBJ whole genome shotgun (WGS) entry which is preliminary data.</text>
</comment>
<evidence type="ECO:0000256" key="2">
    <source>
        <dbReference type="SAM" id="MobiDB-lite"/>
    </source>
</evidence>
<organism evidence="3 4">
    <name type="scientific">Candidatus Nephthysia bennettiae</name>
    <dbReference type="NCBI Taxonomy" id="3127016"/>
    <lineage>
        <taxon>Bacteria</taxon>
        <taxon>Bacillati</taxon>
        <taxon>Candidatus Dormiibacterota</taxon>
        <taxon>Candidatus Dormibacteria</taxon>
        <taxon>Candidatus Dormibacterales</taxon>
        <taxon>Candidatus Dormibacteraceae</taxon>
        <taxon>Candidatus Nephthysia</taxon>
    </lineage>
</organism>
<keyword evidence="4" id="KW-1185">Reference proteome</keyword>
<gene>
    <name evidence="3" type="ORF">JF922_08295</name>
</gene>